<evidence type="ECO:0000313" key="1">
    <source>
        <dbReference type="EMBL" id="VIP04021.1"/>
    </source>
</evidence>
<dbReference type="InterPro" id="IPR038765">
    <property type="entry name" value="Papain-like_cys_pep_sf"/>
</dbReference>
<dbReference type="RefSeq" id="WP_162659158.1">
    <property type="nucleotide sequence ID" value="NZ_LR593887.1"/>
</dbReference>
<accession>A0A6C2YRN7</accession>
<gene>
    <name evidence="1" type="ORF">GMBLW1_51720</name>
</gene>
<keyword evidence="2" id="KW-1185">Reference proteome</keyword>
<protein>
    <submittedName>
        <fullName evidence="1">Uncharacterized protein</fullName>
    </submittedName>
</protein>
<proteinExistence type="predicted"/>
<organism evidence="1">
    <name type="scientific">Tuwongella immobilis</name>
    <dbReference type="NCBI Taxonomy" id="692036"/>
    <lineage>
        <taxon>Bacteria</taxon>
        <taxon>Pseudomonadati</taxon>
        <taxon>Planctomycetota</taxon>
        <taxon>Planctomycetia</taxon>
        <taxon>Gemmatales</taxon>
        <taxon>Gemmataceae</taxon>
        <taxon>Tuwongella</taxon>
    </lineage>
</organism>
<evidence type="ECO:0000313" key="2">
    <source>
        <dbReference type="Proteomes" id="UP000464378"/>
    </source>
</evidence>
<dbReference type="EMBL" id="LR593887">
    <property type="protein sequence ID" value="VTS05409.1"/>
    <property type="molecule type" value="Genomic_DNA"/>
</dbReference>
<dbReference type="Gene3D" id="3.90.1720.10">
    <property type="entry name" value="endopeptidase domain like (from Nostoc punctiforme)"/>
    <property type="match status" value="1"/>
</dbReference>
<dbReference type="Proteomes" id="UP000464378">
    <property type="component" value="Chromosome"/>
</dbReference>
<dbReference type="AlphaFoldDB" id="A0A6C2YRN7"/>
<sequence length="300" mass="32330">MKKQAIALNVANLDERIVPAANLGQHAAAFAPIAVMDRIEVDAPHADAIFVGLGDASANPHTASVDFHNALSKNAVYVGQAGENLEGGIFGGIVDIARKVIPFIPGPKDPLSNIHNNFVNLKSLQVGDILLFQSNGFMSGTTKLFTNGYYNHAAMYVGDGMIVHAIPGGVKMEKLSDYVSRDSGLQRIMTIRVPNLSDFERGKMRTFLMDQVGKRYNYDGALRVTMNDTPGMAIYNWATDGSPVRNDYYCSQLVAAAFKHIGRPVGKSMEQSPGDLSELVKDGKANGVGCLFQAGRHSLS</sequence>
<dbReference type="SUPFAM" id="SSF54001">
    <property type="entry name" value="Cysteine proteinases"/>
    <property type="match status" value="1"/>
</dbReference>
<reference evidence="1" key="1">
    <citation type="submission" date="2019-04" db="EMBL/GenBank/DDBJ databases">
        <authorList>
            <consortium name="Science for Life Laboratories"/>
        </authorList>
    </citation>
    <scope>NUCLEOTIDE SEQUENCE</scope>
    <source>
        <strain evidence="1">MBLW1</strain>
    </source>
</reference>
<dbReference type="InterPro" id="IPR024453">
    <property type="entry name" value="Peptidase_C92"/>
</dbReference>
<dbReference type="KEGG" id="tim:GMBLW1_51720"/>
<dbReference type="EMBL" id="LR586016">
    <property type="protein sequence ID" value="VIP04021.1"/>
    <property type="molecule type" value="Genomic_DNA"/>
</dbReference>
<dbReference type="InParanoid" id="A0A6C2YRN7"/>
<name>A0A6C2YRN7_9BACT</name>
<dbReference type="Pfam" id="PF05708">
    <property type="entry name" value="Peptidase_C92"/>
    <property type="match status" value="1"/>
</dbReference>